<feature type="compositionally biased region" description="Low complexity" evidence="1">
    <location>
        <begin position="267"/>
        <end position="281"/>
    </location>
</feature>
<accession>A0A8J3BVF6</accession>
<keyword evidence="4" id="KW-1185">Reference proteome</keyword>
<name>A0A8J3BVF6_9ACTN</name>
<reference evidence="3" key="1">
    <citation type="journal article" date="2014" name="Int. J. Syst. Evol. Microbiol.">
        <title>Complete genome sequence of Corynebacterium casei LMG S-19264T (=DSM 44701T), isolated from a smear-ripened cheese.</title>
        <authorList>
            <consortium name="US DOE Joint Genome Institute (JGI-PGF)"/>
            <person name="Walter F."/>
            <person name="Albersmeier A."/>
            <person name="Kalinowski J."/>
            <person name="Ruckert C."/>
        </authorList>
    </citation>
    <scope>NUCLEOTIDE SEQUENCE</scope>
    <source>
        <strain evidence="3">JCM 3091</strain>
    </source>
</reference>
<evidence type="ECO:0000313" key="3">
    <source>
        <dbReference type="EMBL" id="GGK35484.1"/>
    </source>
</evidence>
<evidence type="ECO:0000256" key="2">
    <source>
        <dbReference type="SAM" id="SignalP"/>
    </source>
</evidence>
<protein>
    <recommendedName>
        <fullName evidence="5">SD-repeat containing protein B domain-containing protein</fullName>
    </recommendedName>
</protein>
<feature type="signal peptide" evidence="2">
    <location>
        <begin position="1"/>
        <end position="26"/>
    </location>
</feature>
<evidence type="ECO:0008006" key="5">
    <source>
        <dbReference type="Google" id="ProtNLM"/>
    </source>
</evidence>
<proteinExistence type="predicted"/>
<dbReference type="InterPro" id="IPR013783">
    <property type="entry name" value="Ig-like_fold"/>
</dbReference>
<feature type="region of interest" description="Disordered" evidence="1">
    <location>
        <begin position="262"/>
        <end position="292"/>
    </location>
</feature>
<comment type="caution">
    <text evidence="3">The sequence shown here is derived from an EMBL/GenBank/DDBJ whole genome shotgun (WGS) entry which is preliminary data.</text>
</comment>
<feature type="compositionally biased region" description="Basic residues" evidence="1">
    <location>
        <begin position="282"/>
        <end position="292"/>
    </location>
</feature>
<reference evidence="3" key="2">
    <citation type="submission" date="2020-09" db="EMBL/GenBank/DDBJ databases">
        <authorList>
            <person name="Sun Q."/>
            <person name="Ohkuma M."/>
        </authorList>
    </citation>
    <scope>NUCLEOTIDE SEQUENCE</scope>
    <source>
        <strain evidence="3">JCM 3091</strain>
    </source>
</reference>
<organism evidence="3 4">
    <name type="scientific">Pilimelia terevasa</name>
    <dbReference type="NCBI Taxonomy" id="53372"/>
    <lineage>
        <taxon>Bacteria</taxon>
        <taxon>Bacillati</taxon>
        <taxon>Actinomycetota</taxon>
        <taxon>Actinomycetes</taxon>
        <taxon>Micromonosporales</taxon>
        <taxon>Micromonosporaceae</taxon>
        <taxon>Pilimelia</taxon>
    </lineage>
</organism>
<sequence length="292" mass="29287">MGRVCRVLGAVVLAAAAPGAALPAAAAPAGAPGASAGPDGGDAPEEREPGVPPAGSHGPPVGAQRDATVGIAGRIWDDRDRDGRQDPGEPGISGVRVWTFNYALADPMSGAQMRAAAVASLHEWERGRMPVLEPAETDSTASGPDGRYDFGLLAPGPTVVAVVTATYEPETDALTPSTSLTRPHQGPDGTDSDFTATDAGTFGLAAVTTVDGDRRDLDAGLLGAASAALPVTGRGVADGIVLGAGLCAAGVLLLRLASLRRRPAGPPAGRRLSGGPSTGRRPPARRRPTGNR</sequence>
<dbReference type="GO" id="GO:0005975">
    <property type="term" value="P:carbohydrate metabolic process"/>
    <property type="evidence" value="ECO:0007669"/>
    <property type="project" value="UniProtKB-ARBA"/>
</dbReference>
<feature type="chain" id="PRO_5035315986" description="SD-repeat containing protein B domain-containing protein" evidence="2">
    <location>
        <begin position="27"/>
        <end position="292"/>
    </location>
</feature>
<feature type="region of interest" description="Disordered" evidence="1">
    <location>
        <begin position="170"/>
        <end position="196"/>
    </location>
</feature>
<dbReference type="Proteomes" id="UP000662200">
    <property type="component" value="Unassembled WGS sequence"/>
</dbReference>
<dbReference type="AlphaFoldDB" id="A0A8J3BVF6"/>
<dbReference type="SUPFAM" id="SSF117074">
    <property type="entry name" value="Hypothetical protein PA1324"/>
    <property type="match status" value="1"/>
</dbReference>
<keyword evidence="2" id="KW-0732">Signal</keyword>
<feature type="region of interest" description="Disordered" evidence="1">
    <location>
        <begin position="25"/>
        <end position="65"/>
    </location>
</feature>
<gene>
    <name evidence="3" type="ORF">GCM10010124_30200</name>
</gene>
<evidence type="ECO:0000256" key="1">
    <source>
        <dbReference type="SAM" id="MobiDB-lite"/>
    </source>
</evidence>
<evidence type="ECO:0000313" key="4">
    <source>
        <dbReference type="Proteomes" id="UP000662200"/>
    </source>
</evidence>
<dbReference type="EMBL" id="BMQC01000010">
    <property type="protein sequence ID" value="GGK35484.1"/>
    <property type="molecule type" value="Genomic_DNA"/>
</dbReference>
<feature type="compositionally biased region" description="Low complexity" evidence="1">
    <location>
        <begin position="25"/>
        <end position="37"/>
    </location>
</feature>
<dbReference type="Gene3D" id="2.60.40.10">
    <property type="entry name" value="Immunoglobulins"/>
    <property type="match status" value="1"/>
</dbReference>